<proteinExistence type="inferred from homology"/>
<dbReference type="InterPro" id="IPR032675">
    <property type="entry name" value="LRR_dom_sf"/>
</dbReference>
<dbReference type="InterPro" id="IPR001611">
    <property type="entry name" value="Leu-rich_rpt"/>
</dbReference>
<organism evidence="6">
    <name type="scientific">Fagus sylvatica</name>
    <name type="common">Beechnut</name>
    <dbReference type="NCBI Taxonomy" id="28930"/>
    <lineage>
        <taxon>Eukaryota</taxon>
        <taxon>Viridiplantae</taxon>
        <taxon>Streptophyta</taxon>
        <taxon>Embryophyta</taxon>
        <taxon>Tracheophyta</taxon>
        <taxon>Spermatophyta</taxon>
        <taxon>Magnoliopsida</taxon>
        <taxon>eudicotyledons</taxon>
        <taxon>Gunneridae</taxon>
        <taxon>Pentapetalae</taxon>
        <taxon>rosids</taxon>
        <taxon>fabids</taxon>
        <taxon>Fagales</taxon>
        <taxon>Fagaceae</taxon>
        <taxon>Fagus</taxon>
    </lineage>
</organism>
<sequence length="1233" mass="139936">MSQLRQAICRAQEFFAEQLAEFTYHKGNKLTKAHVVHLGCIKHLLGFGVSLLGLCLGSVGPVRHRSVPPWPGCEPVRTSLWLLGPCSALIWILSALLSPNQSPLESNRSRLAQDTIARTVGLSLGRTLDLESWSPQPPWPRFDLMGLISICYHHKSMSQLCPEVKSSLHFPGYARESKDWGAIEAKDKATEAQNLNNEIQANQNHRCFSTCCTPNWRSRYNLSKQAVSIAKEMGVIYGEKNFEGVSLPVLVSPPISKPTAPAPVGHFMLFESRTHARDDVLKALKHDNNNIVGIHGMGGVGKDHNGETSSGKGHERRGKNGTRRVKKGRANQLREKIMADKRILVILDDIWESIDLSQVGIPFGCDLEACKSKILFTTRTRTCMPYNGMQNNSSCGKCQGLPLALETVAKALGDKDVEEWKKAKIIISVRIVLARYAMGLGLFRNAETLDQARGDVDTFIKNLIDSGLLLKSNKDGRVKMHDVVRDTAIIITSSGDEQLFYGDSKWLFMAKAGSGLQQWPRDRDNCFERYTAVSVMFNNIEILPNEPVCPNLQILLLRENKKLKEIPSGFFNNMKILKLLDLSNLPIKRLPPSIALLQNLCTLYMDQCRSINHISILGALKKLEILSLKYSRINTLPKELAELTELRLLDMTACDVQTIPPNIISRLHGLEELYLQGSFFEWGNRVKGTNEERNASLEESLIVQLSSGECLIDLAYGIPNNPVFENLQELCIYDMESMKEICIGQLPPGSFEKLKFLDVQRCSFLENSLLNSNIIQRFYNLEKLHLYQNSIREVFGFEGLHEGRRYLERLKEIRLDNLSELANIWKGPAQLADFKNLKTVIVIKCNKLKYLFSPSMSQGLLQLEELWVEDCLDLDAIIQKDDDITMDKIILPQLKTLALQNLAHLVNFYDGTSSSECPFLEYLHVQDCPNFRTSNFHSSKQVHFNNGGHYNLLKKSQDVRVSLFKCLMYFIHGILHSQAPTQNSGSTSRVFLPAKSCFNMDFKDCCAAGGFVDSETKKMDVEESDKISKTIKIHEDEIHVAELVDFFAKPDPSVCRYLMNYTKKPTRKYETASERIMCHMAEYLLDNYYGSRKVEVSVLETPSERKRVMCHMAEYLLDNYYGSRKEEVSVLETVSNNFYGPRKEEGSVLETPSERKRVMCHMAEYLLDNYYGSRKEEVSVLETVSDNFYGSMKEEDSVLETPSERKRVMCHMAEYLLDNYYGSRKEEGSTRTE</sequence>
<reference evidence="6" key="1">
    <citation type="submission" date="2018-02" db="EMBL/GenBank/DDBJ databases">
        <authorList>
            <person name="Cohen D.B."/>
            <person name="Kent A.D."/>
        </authorList>
    </citation>
    <scope>NUCLEOTIDE SEQUENCE</scope>
</reference>
<dbReference type="PANTHER" id="PTHR33463">
    <property type="entry name" value="NB-ARC DOMAIN-CONTAINING PROTEIN-RELATED"/>
    <property type="match status" value="1"/>
</dbReference>
<dbReference type="PROSITE" id="PS51450">
    <property type="entry name" value="LRR"/>
    <property type="match status" value="1"/>
</dbReference>
<evidence type="ECO:0000256" key="1">
    <source>
        <dbReference type="ARBA" id="ARBA00008894"/>
    </source>
</evidence>
<dbReference type="Pfam" id="PF23247">
    <property type="entry name" value="LRR_RPS2"/>
    <property type="match status" value="1"/>
</dbReference>
<dbReference type="Gene3D" id="3.40.50.300">
    <property type="entry name" value="P-loop containing nucleotide triphosphate hydrolases"/>
    <property type="match status" value="1"/>
</dbReference>
<dbReference type="InterPro" id="IPR002182">
    <property type="entry name" value="NB-ARC"/>
</dbReference>
<dbReference type="SUPFAM" id="SSF52058">
    <property type="entry name" value="L domain-like"/>
    <property type="match status" value="1"/>
</dbReference>
<feature type="compositionally biased region" description="Basic residues" evidence="3">
    <location>
        <begin position="314"/>
        <end position="329"/>
    </location>
</feature>
<feature type="domain" description="Disease resistance protein At4g27190-like leucine-rich repeats" evidence="5">
    <location>
        <begin position="728"/>
        <end position="871"/>
    </location>
</feature>
<dbReference type="EMBL" id="OIVN01001768">
    <property type="protein sequence ID" value="SPC97423.1"/>
    <property type="molecule type" value="Genomic_DNA"/>
</dbReference>
<name>A0A2N9GCY6_FAGSY</name>
<dbReference type="GO" id="GO:0043531">
    <property type="term" value="F:ADP binding"/>
    <property type="evidence" value="ECO:0007669"/>
    <property type="project" value="InterPro"/>
</dbReference>
<dbReference type="InterPro" id="IPR050905">
    <property type="entry name" value="Plant_NBS-LRR"/>
</dbReference>
<keyword evidence="2" id="KW-0611">Plant defense</keyword>
<evidence type="ECO:0000313" key="6">
    <source>
        <dbReference type="EMBL" id="SPC97423.1"/>
    </source>
</evidence>
<evidence type="ECO:0000259" key="4">
    <source>
        <dbReference type="Pfam" id="PF00931"/>
    </source>
</evidence>
<protein>
    <submittedName>
        <fullName evidence="6">Uncharacterized protein</fullName>
    </submittedName>
</protein>
<feature type="domain" description="NB-ARC" evidence="4">
    <location>
        <begin position="329"/>
        <end position="382"/>
    </location>
</feature>
<evidence type="ECO:0000256" key="2">
    <source>
        <dbReference type="ARBA" id="ARBA00022821"/>
    </source>
</evidence>
<evidence type="ECO:0000256" key="3">
    <source>
        <dbReference type="SAM" id="MobiDB-lite"/>
    </source>
</evidence>
<dbReference type="AlphaFoldDB" id="A0A2N9GCY6"/>
<gene>
    <name evidence="6" type="ORF">FSB_LOCUS25305</name>
</gene>
<evidence type="ECO:0000259" key="5">
    <source>
        <dbReference type="Pfam" id="PF23247"/>
    </source>
</evidence>
<feature type="region of interest" description="Disordered" evidence="3">
    <location>
        <begin position="294"/>
        <end position="329"/>
    </location>
</feature>
<comment type="similarity">
    <text evidence="1">Belongs to the disease resistance NB-LRR family.</text>
</comment>
<dbReference type="Gene3D" id="3.80.10.10">
    <property type="entry name" value="Ribonuclease Inhibitor"/>
    <property type="match status" value="2"/>
</dbReference>
<accession>A0A2N9GCY6</accession>
<dbReference type="InterPro" id="IPR057135">
    <property type="entry name" value="At4g27190-like_LRR"/>
</dbReference>
<dbReference type="InterPro" id="IPR027417">
    <property type="entry name" value="P-loop_NTPase"/>
</dbReference>
<dbReference type="Pfam" id="PF00931">
    <property type="entry name" value="NB-ARC"/>
    <property type="match status" value="1"/>
</dbReference>
<dbReference type="SUPFAM" id="SSF52540">
    <property type="entry name" value="P-loop containing nucleoside triphosphate hydrolases"/>
    <property type="match status" value="1"/>
</dbReference>
<dbReference type="Pfam" id="PF13855">
    <property type="entry name" value="LRR_8"/>
    <property type="match status" value="1"/>
</dbReference>
<dbReference type="PANTHER" id="PTHR33463:SF198">
    <property type="entry name" value="RPP4C3"/>
    <property type="match status" value="1"/>
</dbReference>